<feature type="binding site" evidence="8">
    <location>
        <position position="406"/>
    </location>
    <ligand>
        <name>Zn(2+)</name>
        <dbReference type="ChEBI" id="CHEBI:29105"/>
        <label>2</label>
    </ligand>
</feature>
<evidence type="ECO:0000256" key="7">
    <source>
        <dbReference type="ARBA" id="ARBA00023125"/>
    </source>
</evidence>
<dbReference type="GO" id="GO:0006310">
    <property type="term" value="P:DNA recombination"/>
    <property type="evidence" value="ECO:0007669"/>
    <property type="project" value="InterPro"/>
</dbReference>
<dbReference type="GO" id="GO:0006270">
    <property type="term" value="P:DNA replication initiation"/>
    <property type="evidence" value="ECO:0007669"/>
    <property type="project" value="TreeGrafter"/>
</dbReference>
<evidence type="ECO:0000256" key="4">
    <source>
        <dbReference type="ARBA" id="ARBA00022741"/>
    </source>
</evidence>
<dbReference type="OrthoDB" id="3177118at2"/>
<gene>
    <name evidence="8" type="primary">priA</name>
    <name evidence="10" type="ORF">F8O05_04655</name>
</gene>
<comment type="similarity">
    <text evidence="8">Belongs to the helicase family. PriA subfamily.</text>
</comment>
<evidence type="ECO:0000259" key="9">
    <source>
        <dbReference type="Pfam" id="PF17764"/>
    </source>
</evidence>
<dbReference type="AlphaFoldDB" id="A0A7J5BDG3"/>
<evidence type="ECO:0000313" key="11">
    <source>
        <dbReference type="Proteomes" id="UP000433493"/>
    </source>
</evidence>
<proteinExistence type="inferred from homology"/>
<evidence type="ECO:0000256" key="5">
    <source>
        <dbReference type="ARBA" id="ARBA00022833"/>
    </source>
</evidence>
<keyword evidence="2 8" id="KW-0235">DNA replication</keyword>
<feature type="binding site" evidence="8">
    <location>
        <position position="424"/>
    </location>
    <ligand>
        <name>Zn(2+)</name>
        <dbReference type="ChEBI" id="CHEBI:29105"/>
        <label>2</label>
    </ligand>
</feature>
<keyword evidence="5 8" id="KW-0862">Zinc</keyword>
<dbReference type="InterPro" id="IPR005259">
    <property type="entry name" value="PriA"/>
</dbReference>
<dbReference type="HAMAP" id="MF_00983">
    <property type="entry name" value="PriA"/>
    <property type="match status" value="1"/>
</dbReference>
<dbReference type="RefSeq" id="WP_158051585.1">
    <property type="nucleotide sequence ID" value="NZ_WBKB01000002.1"/>
</dbReference>
<feature type="binding site" evidence="8">
    <location>
        <position position="427"/>
    </location>
    <ligand>
        <name>Zn(2+)</name>
        <dbReference type="ChEBI" id="CHEBI:29105"/>
        <label>2</label>
    </ligand>
</feature>
<comment type="subunit">
    <text evidence="8">Component of the replication restart primosome.</text>
</comment>
<dbReference type="GO" id="GO:1990077">
    <property type="term" value="C:primosome complex"/>
    <property type="evidence" value="ECO:0007669"/>
    <property type="project" value="UniProtKB-UniRule"/>
</dbReference>
<evidence type="ECO:0000256" key="6">
    <source>
        <dbReference type="ARBA" id="ARBA00022840"/>
    </source>
</evidence>
<feature type="binding site" evidence="8">
    <location>
        <position position="397"/>
    </location>
    <ligand>
        <name>Zn(2+)</name>
        <dbReference type="ChEBI" id="CHEBI:29105"/>
        <label>1</label>
    </ligand>
</feature>
<dbReference type="Pfam" id="PF17764">
    <property type="entry name" value="PriA_3primeBD"/>
    <property type="match status" value="1"/>
</dbReference>
<reference evidence="10 11" key="1">
    <citation type="submission" date="2019-09" db="EMBL/GenBank/DDBJ databases">
        <title>Phylogeny of genus Pseudoclavibacter and closely related genus.</title>
        <authorList>
            <person name="Li Y."/>
        </authorList>
    </citation>
    <scope>NUCLEOTIDE SEQUENCE [LARGE SCALE GENOMIC DNA]</scope>
    <source>
        <strain evidence="10 11">KCTC 13959</strain>
    </source>
</reference>
<dbReference type="Gene3D" id="3.40.1440.60">
    <property type="entry name" value="PriA, 3(prime) DNA-binding domain"/>
    <property type="match status" value="1"/>
</dbReference>
<keyword evidence="7 8" id="KW-0238">DNA-binding</keyword>
<feature type="binding site" evidence="8">
    <location>
        <position position="436"/>
    </location>
    <ligand>
        <name>Zn(2+)</name>
        <dbReference type="ChEBI" id="CHEBI:29105"/>
        <label>1</label>
    </ligand>
</feature>
<dbReference type="PANTHER" id="PTHR30580">
    <property type="entry name" value="PRIMOSOMAL PROTEIN N"/>
    <property type="match status" value="1"/>
</dbReference>
<name>A0A7J5BDG3_9MICO</name>
<keyword evidence="6 8" id="KW-0067">ATP-binding</keyword>
<dbReference type="EMBL" id="WBKB01000002">
    <property type="protein sequence ID" value="KAB1644082.1"/>
    <property type="molecule type" value="Genomic_DNA"/>
</dbReference>
<organism evidence="10 11">
    <name type="scientific">Gulosibacter chungangensis</name>
    <dbReference type="NCBI Taxonomy" id="979746"/>
    <lineage>
        <taxon>Bacteria</taxon>
        <taxon>Bacillati</taxon>
        <taxon>Actinomycetota</taxon>
        <taxon>Actinomycetes</taxon>
        <taxon>Micrococcales</taxon>
        <taxon>Microbacteriaceae</taxon>
        <taxon>Gulosibacter</taxon>
    </lineage>
</organism>
<dbReference type="InterPro" id="IPR041222">
    <property type="entry name" value="PriA_3primeBD"/>
</dbReference>
<dbReference type="GO" id="GO:0006269">
    <property type="term" value="P:DNA replication, synthesis of primer"/>
    <property type="evidence" value="ECO:0007669"/>
    <property type="project" value="UniProtKB-KW"/>
</dbReference>
<protein>
    <recommendedName>
        <fullName evidence="8">Probable replication restart protein PriA</fullName>
    </recommendedName>
    <alternativeName>
        <fullName evidence="8">Putative ATP-dependent DNA helicase PriA</fullName>
    </alternativeName>
</protein>
<evidence type="ECO:0000313" key="10">
    <source>
        <dbReference type="EMBL" id="KAB1644082.1"/>
    </source>
</evidence>
<comment type="caution">
    <text evidence="8">As this protein does not have any detectable helicase domains, it probably does not have helicase activity.</text>
</comment>
<evidence type="ECO:0000256" key="3">
    <source>
        <dbReference type="ARBA" id="ARBA00022723"/>
    </source>
</evidence>
<feature type="binding site" evidence="8">
    <location>
        <position position="439"/>
    </location>
    <ligand>
        <name>Zn(2+)</name>
        <dbReference type="ChEBI" id="CHEBI:29105"/>
        <label>1</label>
    </ligand>
</feature>
<dbReference type="GO" id="GO:0005524">
    <property type="term" value="F:ATP binding"/>
    <property type="evidence" value="ECO:0007669"/>
    <property type="project" value="UniProtKB-UniRule"/>
</dbReference>
<evidence type="ECO:0000256" key="8">
    <source>
        <dbReference type="HAMAP-Rule" id="MF_00983"/>
    </source>
</evidence>
<feature type="binding site" evidence="8">
    <location>
        <position position="400"/>
    </location>
    <ligand>
        <name>Zn(2+)</name>
        <dbReference type="ChEBI" id="CHEBI:29105"/>
        <label>1</label>
    </ligand>
</feature>
<evidence type="ECO:0000256" key="1">
    <source>
        <dbReference type="ARBA" id="ARBA00022515"/>
    </source>
</evidence>
<comment type="function">
    <text evidence="8">Initiates the restart of stalled replication forks, which reloads the replicative helicase on sites other than the origin of replication. Recognizes and binds to abandoned replication forks and remodels them to uncover a helicase loading site. Promotes assembly of the primosome at these replication forks.</text>
</comment>
<sequence length="673" mass="72594">MSSESAAAEREHGDEPRIAKVVLDSPLPQLDRIFEYEIPPALRSEIAPGMRVKAPLRSGGRIVRGFVLGTSHTPEYSGRLAVLDSLESTARVLTPAIAQLARAVADRQAGTVSDVLRLAIPARSVKLEGEWLLDEDGVRAERIANPEPVAPNLETLTAAYGDAAEQLCAGTPENRVAIRVATGMTHGVPRQLVTIADIAAGCLASGKSVLVLLPDFRDLDLALRPLRERVPESRIRLFDGRLKPKPRYEEFLRALEPIPQIIIGNRAAVYAPAYDLGLIVMWDDGDESYREPHAPYAHAREVALMRSQLEGTGVILASHSPSLEARRLVRTGWLREVQLRIPHRPKIIPAVATMTDDPHAQAARIPEAAWRAARAGTETGPVLIQVGRAGYRPGLACARCRTLARCANCQGPLGQRSANAVPNCTVCGQLHAAWHCPECGSEQLRGASVGHERTAEELGRAFPGIKVLTADGEKRLVEVPDEPALVISTRGAEPVTEHGYRAVLLLDTEGALARESLDAVLAALQSWSNAAALAADGAPVIVTGAASAPLEALRDWQQQRFVDYELDERLALEFPPAVRIGTIRGTEEEVDSALRRLRDLAVNGLHVLGPVPDEEDANLQRAVIRFPYKAGADIAASLKSELVARAAASRRKSAGRPSPASTLRVKLDATDVF</sequence>
<dbReference type="Gene3D" id="3.40.50.300">
    <property type="entry name" value="P-loop containing nucleotide triphosphate hydrolases"/>
    <property type="match status" value="1"/>
</dbReference>
<keyword evidence="1 8" id="KW-0639">Primosome</keyword>
<keyword evidence="3 8" id="KW-0479">Metal-binding</keyword>
<dbReference type="GO" id="GO:0008270">
    <property type="term" value="F:zinc ion binding"/>
    <property type="evidence" value="ECO:0007669"/>
    <property type="project" value="UniProtKB-UniRule"/>
</dbReference>
<evidence type="ECO:0000256" key="2">
    <source>
        <dbReference type="ARBA" id="ARBA00022705"/>
    </source>
</evidence>
<dbReference type="GO" id="GO:0043138">
    <property type="term" value="F:3'-5' DNA helicase activity"/>
    <property type="evidence" value="ECO:0007669"/>
    <property type="project" value="TreeGrafter"/>
</dbReference>
<keyword evidence="11" id="KW-1185">Reference proteome</keyword>
<dbReference type="PANTHER" id="PTHR30580:SF0">
    <property type="entry name" value="PRIMOSOMAL PROTEIN N"/>
    <property type="match status" value="1"/>
</dbReference>
<accession>A0A7J5BDG3</accession>
<dbReference type="GO" id="GO:0003677">
    <property type="term" value="F:DNA binding"/>
    <property type="evidence" value="ECO:0007669"/>
    <property type="project" value="UniProtKB-UniRule"/>
</dbReference>
<dbReference type="Proteomes" id="UP000433493">
    <property type="component" value="Unassembled WGS sequence"/>
</dbReference>
<feature type="binding site" evidence="8">
    <location>
        <position position="409"/>
    </location>
    <ligand>
        <name>Zn(2+)</name>
        <dbReference type="ChEBI" id="CHEBI:29105"/>
        <label>2</label>
    </ligand>
</feature>
<dbReference type="InterPro" id="IPR042115">
    <property type="entry name" value="PriA_3primeBD_sf"/>
</dbReference>
<comment type="caution">
    <text evidence="10">The sequence shown here is derived from an EMBL/GenBank/DDBJ whole genome shotgun (WGS) entry which is preliminary data.</text>
</comment>
<dbReference type="InterPro" id="IPR027417">
    <property type="entry name" value="P-loop_NTPase"/>
</dbReference>
<comment type="cofactor">
    <cofactor evidence="8">
        <name>Zn(2+)</name>
        <dbReference type="ChEBI" id="CHEBI:29105"/>
    </cofactor>
    <text evidence="8">Binds 2 zinc ions per subunit.</text>
</comment>
<feature type="domain" description="Primosomal protein N' 3' DNA-binding" evidence="9">
    <location>
        <begin position="20"/>
        <end position="121"/>
    </location>
</feature>
<keyword evidence="4 8" id="KW-0547">Nucleotide-binding</keyword>
<dbReference type="GO" id="GO:0006302">
    <property type="term" value="P:double-strand break repair"/>
    <property type="evidence" value="ECO:0007669"/>
    <property type="project" value="InterPro"/>
</dbReference>